<keyword evidence="2" id="KW-1185">Reference proteome</keyword>
<protein>
    <submittedName>
        <fullName evidence="1">Uncharacterized protein</fullName>
    </submittedName>
</protein>
<evidence type="ECO:0000313" key="2">
    <source>
        <dbReference type="Proteomes" id="UP000266861"/>
    </source>
</evidence>
<gene>
    <name evidence="1" type="ORF">Glove_137g87</name>
</gene>
<sequence length="322" mass="36998">MKPTLMPKITEMCEEFVASFVNHNYQNIISEKLIHNGSWKESEENLSDTVKEIFALLKDIWINPIFNSDLVKSLNEGTYQLTVIFLSIRVILKNLPFRLSSFISTSELYVLPKSQIIWDLGCQNAQITSIWDLGFGILAKNTNYNLGFGIWDFGIWDFGVWISNLDGRYNQNDKKKDDEIKLWRKCNNGMYYVRKALKPEKEQFGIIGVQVAAKIPVQISDANIVTNFIETLLLLRNILITNISLLCYGSISTSQRLTEGIDKLRKENAEIPELRREKDSLGQNSLIEIPLTLSRSKNGINSRIVRRKLDCLKIMFGIIRLV</sequence>
<name>A0A397IW75_9GLOM</name>
<dbReference type="Proteomes" id="UP000266861">
    <property type="component" value="Unassembled WGS sequence"/>
</dbReference>
<dbReference type="AlphaFoldDB" id="A0A397IW75"/>
<reference evidence="1 2" key="1">
    <citation type="submission" date="2018-08" db="EMBL/GenBank/DDBJ databases">
        <title>Genome and evolution of the arbuscular mycorrhizal fungus Diversispora epigaea (formerly Glomus versiforme) and its bacterial endosymbionts.</title>
        <authorList>
            <person name="Sun X."/>
            <person name="Fei Z."/>
            <person name="Harrison M."/>
        </authorList>
    </citation>
    <scope>NUCLEOTIDE SEQUENCE [LARGE SCALE GENOMIC DNA]</scope>
    <source>
        <strain evidence="1 2">IT104</strain>
    </source>
</reference>
<proteinExistence type="predicted"/>
<dbReference type="OrthoDB" id="2439524at2759"/>
<organism evidence="1 2">
    <name type="scientific">Diversispora epigaea</name>
    <dbReference type="NCBI Taxonomy" id="1348612"/>
    <lineage>
        <taxon>Eukaryota</taxon>
        <taxon>Fungi</taxon>
        <taxon>Fungi incertae sedis</taxon>
        <taxon>Mucoromycota</taxon>
        <taxon>Glomeromycotina</taxon>
        <taxon>Glomeromycetes</taxon>
        <taxon>Diversisporales</taxon>
        <taxon>Diversisporaceae</taxon>
        <taxon>Diversispora</taxon>
    </lineage>
</organism>
<evidence type="ECO:0000313" key="1">
    <source>
        <dbReference type="EMBL" id="RHZ80269.1"/>
    </source>
</evidence>
<accession>A0A397IW75</accession>
<dbReference type="EMBL" id="PQFF01000128">
    <property type="protein sequence ID" value="RHZ80269.1"/>
    <property type="molecule type" value="Genomic_DNA"/>
</dbReference>
<comment type="caution">
    <text evidence="1">The sequence shown here is derived from an EMBL/GenBank/DDBJ whole genome shotgun (WGS) entry which is preliminary data.</text>
</comment>